<reference evidence="13 14" key="1">
    <citation type="submission" date="2024-03" db="EMBL/GenBank/DDBJ databases">
        <title>Actinomycetospora sp. OC33-EN07, a novel actinomycete isolated from wild orchid (Aerides multiflora).</title>
        <authorList>
            <person name="Suriyachadkun C."/>
        </authorList>
    </citation>
    <scope>NUCLEOTIDE SEQUENCE [LARGE SCALE GENOMIC DNA]</scope>
    <source>
        <strain evidence="13 14">OC33-EN07</strain>
    </source>
</reference>
<keyword evidence="10 11" id="KW-0472">Membrane</keyword>
<dbReference type="Pfam" id="PF00122">
    <property type="entry name" value="E1-E2_ATPase"/>
    <property type="match status" value="1"/>
</dbReference>
<dbReference type="InterPro" id="IPR023214">
    <property type="entry name" value="HAD_sf"/>
</dbReference>
<keyword evidence="3 11" id="KW-0812">Transmembrane</keyword>
<keyword evidence="14" id="KW-1185">Reference proteome</keyword>
<dbReference type="InterPro" id="IPR044492">
    <property type="entry name" value="P_typ_ATPase_HD_dom"/>
</dbReference>
<feature type="domain" description="P-type ATPase A" evidence="12">
    <location>
        <begin position="122"/>
        <end position="223"/>
    </location>
</feature>
<dbReference type="SFLD" id="SFLDS00003">
    <property type="entry name" value="Haloacid_Dehalogenase"/>
    <property type="match status" value="1"/>
</dbReference>
<dbReference type="InterPro" id="IPR001757">
    <property type="entry name" value="P_typ_ATPase"/>
</dbReference>
<evidence type="ECO:0000256" key="9">
    <source>
        <dbReference type="ARBA" id="ARBA00022989"/>
    </source>
</evidence>
<evidence type="ECO:0000313" key="13">
    <source>
        <dbReference type="EMBL" id="MEJ2864355.1"/>
    </source>
</evidence>
<evidence type="ECO:0000256" key="4">
    <source>
        <dbReference type="ARBA" id="ARBA00022723"/>
    </source>
</evidence>
<dbReference type="SFLD" id="SFLDG00002">
    <property type="entry name" value="C1.7:_P-type_atpase_like"/>
    <property type="match status" value="1"/>
</dbReference>
<keyword evidence="4 11" id="KW-0479">Metal-binding</keyword>
<dbReference type="PANTHER" id="PTHR43079">
    <property type="entry name" value="PROBABLE CADMIUM/ZINC-TRANSPORTING ATPASE HMA1"/>
    <property type="match status" value="1"/>
</dbReference>
<dbReference type="PROSITE" id="PS00154">
    <property type="entry name" value="ATPASE_E1_E2"/>
    <property type="match status" value="1"/>
</dbReference>
<feature type="transmembrane region" description="Helical" evidence="11">
    <location>
        <begin position="74"/>
        <end position="100"/>
    </location>
</feature>
<dbReference type="Gene3D" id="2.70.150.10">
    <property type="entry name" value="Calcium-transporting ATPase, cytoplasmic transduction domain A"/>
    <property type="match status" value="1"/>
</dbReference>
<evidence type="ECO:0000256" key="10">
    <source>
        <dbReference type="ARBA" id="ARBA00023136"/>
    </source>
</evidence>
<dbReference type="InterPro" id="IPR051949">
    <property type="entry name" value="Cation_Transport_ATPase"/>
</dbReference>
<gene>
    <name evidence="13" type="ORF">WCD58_24570</name>
</gene>
<dbReference type="InterPro" id="IPR018303">
    <property type="entry name" value="ATPase_P-typ_P_site"/>
</dbReference>
<proteinExistence type="inferred from homology"/>
<name>A0ABU8MAH3_9PSEU</name>
<dbReference type="InterPro" id="IPR027256">
    <property type="entry name" value="P-typ_ATPase_IB"/>
</dbReference>
<evidence type="ECO:0000256" key="1">
    <source>
        <dbReference type="ARBA" id="ARBA00004651"/>
    </source>
</evidence>
<evidence type="ECO:0000256" key="3">
    <source>
        <dbReference type="ARBA" id="ARBA00022692"/>
    </source>
</evidence>
<dbReference type="SUPFAM" id="SSF56784">
    <property type="entry name" value="HAD-like"/>
    <property type="match status" value="1"/>
</dbReference>
<feature type="transmembrane region" description="Helical" evidence="11">
    <location>
        <begin position="273"/>
        <end position="297"/>
    </location>
</feature>
<dbReference type="SUPFAM" id="SSF81665">
    <property type="entry name" value="Calcium ATPase, transmembrane domain M"/>
    <property type="match status" value="1"/>
</dbReference>
<dbReference type="PANTHER" id="PTHR43079:SF1">
    <property type="entry name" value="CADMIUM_ZINC-TRANSPORTING ATPASE HMA1, CHLOROPLASTIC-RELATED"/>
    <property type="match status" value="1"/>
</dbReference>
<dbReference type="Gene3D" id="3.40.1110.10">
    <property type="entry name" value="Calcium-transporting ATPase, cytoplasmic domain N"/>
    <property type="match status" value="1"/>
</dbReference>
<dbReference type="RefSeq" id="WP_337705714.1">
    <property type="nucleotide sequence ID" value="NZ_JBBEGM010000011.1"/>
</dbReference>
<dbReference type="Pfam" id="PF00702">
    <property type="entry name" value="Hydrolase"/>
    <property type="match status" value="1"/>
</dbReference>
<sequence length="646" mass="66338">MPSTGTSAPARRTAEARWALASLAFFVGAALAQLVGAPVGVWAALYAACYLSGGWEPALAGLRALRAGTLDVDLLMVVAAAGAAAIGQVFDGGLLIVIFATSGALESWATERTESSVRGLLELAPERARRVGTRGEEEVDVVDLRVGDEVLVRPGETISADGTVVDGAGEVDQASITGEPLPAAKAVGDEVFAGTVNGTGALRVRVGREAGASVVARIAVLVEQAAATKARTQRFVEKVEQRYSVGVVAATVAIFAIPLWFGEDLQGALLRAMTFMIVASPCAVVLATMPPLLAAIATAGRHGVLVKSAQVMEDLATIDAVALDKTGTLTEGRPELVAVRALDLEDDTVLALAAAAEHPSEHPLARAVVAAARARGVALADATDFAAEPGRGVRAVVGGRSVRVASPSEIADPDVRRLVDDVEAEGRTAVVVHVDERPRAVLALSDALRPGARAAVGDLRARTEDAPVLLTGDNPRTAARIAAAVGIDDRRAGLLPADKVAAIEERQAAGRRVMAVGDGINDAPALATAHVGVAMGRAGADLTLQAADVVVVRDELATLPALIDLARRARRVVVANLVIAGSIITGLVVWDLVGTLPLPLGVAGHEGSTVLVGLNGLRLLRSRAWPQRRAEPAARAPENDGAKAAT</sequence>
<dbReference type="NCBIfam" id="TIGR01494">
    <property type="entry name" value="ATPase_P-type"/>
    <property type="match status" value="1"/>
</dbReference>
<comment type="caution">
    <text evidence="13">The sequence shown here is derived from an EMBL/GenBank/DDBJ whole genome shotgun (WGS) entry which is preliminary data.</text>
</comment>
<dbReference type="InterPro" id="IPR023299">
    <property type="entry name" value="ATPase_P-typ_cyto_dom_N"/>
</dbReference>
<evidence type="ECO:0000313" key="14">
    <source>
        <dbReference type="Proteomes" id="UP001369736"/>
    </source>
</evidence>
<evidence type="ECO:0000259" key="12">
    <source>
        <dbReference type="Pfam" id="PF00122"/>
    </source>
</evidence>
<dbReference type="InterPro" id="IPR059000">
    <property type="entry name" value="ATPase_P-type_domA"/>
</dbReference>
<evidence type="ECO:0000256" key="5">
    <source>
        <dbReference type="ARBA" id="ARBA00022741"/>
    </source>
</evidence>
<keyword evidence="7" id="KW-0460">Magnesium</keyword>
<comment type="subcellular location">
    <subcellularLocation>
        <location evidence="1">Cell membrane</location>
        <topology evidence="1">Multi-pass membrane protein</topology>
    </subcellularLocation>
</comment>
<dbReference type="InterPro" id="IPR008250">
    <property type="entry name" value="ATPase_P-typ_transduc_dom_A_sf"/>
</dbReference>
<accession>A0ABU8MAH3</accession>
<evidence type="ECO:0000256" key="7">
    <source>
        <dbReference type="ARBA" id="ARBA00022842"/>
    </source>
</evidence>
<keyword evidence="8" id="KW-1278">Translocase</keyword>
<keyword evidence="5 11" id="KW-0547">Nucleotide-binding</keyword>
<dbReference type="SUPFAM" id="SSF81653">
    <property type="entry name" value="Calcium ATPase, transduction domain A"/>
    <property type="match status" value="1"/>
</dbReference>
<evidence type="ECO:0000256" key="11">
    <source>
        <dbReference type="RuleBase" id="RU362081"/>
    </source>
</evidence>
<protein>
    <submittedName>
        <fullName evidence="13">Heavy metal translocating P-type ATPase</fullName>
    </submittedName>
</protein>
<feature type="transmembrane region" description="Helical" evidence="11">
    <location>
        <begin position="572"/>
        <end position="590"/>
    </location>
</feature>
<dbReference type="EMBL" id="JBBEGM010000011">
    <property type="protein sequence ID" value="MEJ2864355.1"/>
    <property type="molecule type" value="Genomic_DNA"/>
</dbReference>
<dbReference type="Gene3D" id="3.40.50.1000">
    <property type="entry name" value="HAD superfamily/HAD-like"/>
    <property type="match status" value="1"/>
</dbReference>
<dbReference type="SFLD" id="SFLDF00027">
    <property type="entry name" value="p-type_atpase"/>
    <property type="match status" value="1"/>
</dbReference>
<dbReference type="NCBIfam" id="TIGR01512">
    <property type="entry name" value="ATPase-IB2_Cd"/>
    <property type="match status" value="1"/>
</dbReference>
<dbReference type="Proteomes" id="UP001369736">
    <property type="component" value="Unassembled WGS sequence"/>
</dbReference>
<organism evidence="13 14">
    <name type="scientific">Actinomycetospora flava</name>
    <dbReference type="NCBI Taxonomy" id="3129232"/>
    <lineage>
        <taxon>Bacteria</taxon>
        <taxon>Bacillati</taxon>
        <taxon>Actinomycetota</taxon>
        <taxon>Actinomycetes</taxon>
        <taxon>Pseudonocardiales</taxon>
        <taxon>Pseudonocardiaceae</taxon>
        <taxon>Actinomycetospora</taxon>
    </lineage>
</organism>
<keyword evidence="6 11" id="KW-0067">ATP-binding</keyword>
<dbReference type="InterPro" id="IPR023298">
    <property type="entry name" value="ATPase_P-typ_TM_dom_sf"/>
</dbReference>
<comment type="similarity">
    <text evidence="2 11">Belongs to the cation transport ATPase (P-type) (TC 3.A.3) family. Type IB subfamily.</text>
</comment>
<evidence type="ECO:0000256" key="6">
    <source>
        <dbReference type="ARBA" id="ARBA00022840"/>
    </source>
</evidence>
<feature type="transmembrane region" description="Helical" evidence="11">
    <location>
        <begin position="243"/>
        <end position="261"/>
    </location>
</feature>
<keyword evidence="9 11" id="KW-1133">Transmembrane helix</keyword>
<dbReference type="PRINTS" id="PR00119">
    <property type="entry name" value="CATATPASE"/>
</dbReference>
<evidence type="ECO:0000256" key="8">
    <source>
        <dbReference type="ARBA" id="ARBA00022967"/>
    </source>
</evidence>
<dbReference type="NCBIfam" id="TIGR01525">
    <property type="entry name" value="ATPase-IB_hvy"/>
    <property type="match status" value="1"/>
</dbReference>
<keyword evidence="11" id="KW-1003">Cell membrane</keyword>
<evidence type="ECO:0000256" key="2">
    <source>
        <dbReference type="ARBA" id="ARBA00006024"/>
    </source>
</evidence>
<dbReference type="PROSITE" id="PS01229">
    <property type="entry name" value="COF_2"/>
    <property type="match status" value="1"/>
</dbReference>
<dbReference type="InterPro" id="IPR036412">
    <property type="entry name" value="HAD-like_sf"/>
</dbReference>